<dbReference type="Pfam" id="PF03929">
    <property type="entry name" value="PepSY_TM"/>
    <property type="match status" value="1"/>
</dbReference>
<dbReference type="EMBL" id="BAABDD010000004">
    <property type="protein sequence ID" value="GAA3732752.1"/>
    <property type="molecule type" value="Genomic_DNA"/>
</dbReference>
<reference evidence="4" key="1">
    <citation type="journal article" date="2019" name="Int. J. Syst. Evol. Microbiol.">
        <title>The Global Catalogue of Microorganisms (GCM) 10K type strain sequencing project: providing services to taxonomists for standard genome sequencing and annotation.</title>
        <authorList>
            <consortium name="The Broad Institute Genomics Platform"/>
            <consortium name="The Broad Institute Genome Sequencing Center for Infectious Disease"/>
            <person name="Wu L."/>
            <person name="Ma J."/>
        </authorList>
    </citation>
    <scope>NUCLEOTIDE SEQUENCE [LARGE SCALE GENOMIC DNA]</scope>
    <source>
        <strain evidence="4">JCM 17137</strain>
    </source>
</reference>
<keyword evidence="4" id="KW-1185">Reference proteome</keyword>
<keyword evidence="2" id="KW-1133">Transmembrane helix</keyword>
<evidence type="ECO:0000256" key="2">
    <source>
        <dbReference type="SAM" id="Phobius"/>
    </source>
</evidence>
<dbReference type="InterPro" id="IPR005625">
    <property type="entry name" value="PepSY-ass_TM"/>
</dbReference>
<keyword evidence="2" id="KW-0812">Transmembrane</keyword>
<proteinExistence type="predicted"/>
<comment type="caution">
    <text evidence="3">The sequence shown here is derived from an EMBL/GenBank/DDBJ whole genome shotgun (WGS) entry which is preliminary data.</text>
</comment>
<name>A0ABP7F6Y0_9ACTN</name>
<protein>
    <recommendedName>
        <fullName evidence="5">PepSY-associated TM region</fullName>
    </recommendedName>
</protein>
<evidence type="ECO:0000256" key="1">
    <source>
        <dbReference type="SAM" id="MobiDB-lite"/>
    </source>
</evidence>
<feature type="compositionally biased region" description="Low complexity" evidence="1">
    <location>
        <begin position="137"/>
        <end position="157"/>
    </location>
</feature>
<evidence type="ECO:0008006" key="5">
    <source>
        <dbReference type="Google" id="ProtNLM"/>
    </source>
</evidence>
<organism evidence="3 4">
    <name type="scientific">Salinactinospora qingdaonensis</name>
    <dbReference type="NCBI Taxonomy" id="702744"/>
    <lineage>
        <taxon>Bacteria</taxon>
        <taxon>Bacillati</taxon>
        <taxon>Actinomycetota</taxon>
        <taxon>Actinomycetes</taxon>
        <taxon>Streptosporangiales</taxon>
        <taxon>Nocardiopsidaceae</taxon>
        <taxon>Salinactinospora</taxon>
    </lineage>
</organism>
<dbReference type="Proteomes" id="UP001500908">
    <property type="component" value="Unassembled WGS sequence"/>
</dbReference>
<feature type="transmembrane region" description="Helical" evidence="2">
    <location>
        <begin position="33"/>
        <end position="55"/>
    </location>
</feature>
<feature type="region of interest" description="Disordered" evidence="1">
    <location>
        <begin position="72"/>
        <end position="167"/>
    </location>
</feature>
<accession>A0ABP7F6Y0</accession>
<evidence type="ECO:0000313" key="3">
    <source>
        <dbReference type="EMBL" id="GAA3732752.1"/>
    </source>
</evidence>
<sequence>MTGSGAPPGPKRGGKRPTKRHSLLQPLLWRLHFFGGFLVAPIVLSLAITGILYAWNPQIEAALHHETLTATAEEPARPLGEQVSAAQAQYPDWQVHAVTPAPEDSSETTGVTLAPPPDGSARLRAPSPSTSIPHRPTSPGRSPSPSAPTSSCVTCTPVGIWGRSGSR</sequence>
<evidence type="ECO:0000313" key="4">
    <source>
        <dbReference type="Proteomes" id="UP001500908"/>
    </source>
</evidence>
<dbReference type="PANTHER" id="PTHR34219:SF1">
    <property type="entry name" value="PEPSY DOMAIN-CONTAINING PROTEIN"/>
    <property type="match status" value="1"/>
</dbReference>
<gene>
    <name evidence="3" type="ORF">GCM10022402_11620</name>
</gene>
<keyword evidence="2" id="KW-0472">Membrane</keyword>
<dbReference type="PANTHER" id="PTHR34219">
    <property type="entry name" value="IRON-REGULATED INNER MEMBRANE PROTEIN-RELATED"/>
    <property type="match status" value="1"/>
</dbReference>